<name>A0A2U2PFS7_9SPHI</name>
<evidence type="ECO:0000313" key="1">
    <source>
        <dbReference type="EMBL" id="PWG80255.1"/>
    </source>
</evidence>
<protein>
    <submittedName>
        <fullName evidence="1">Transcriptional regulator</fullName>
    </submittedName>
</protein>
<dbReference type="GO" id="GO:0003700">
    <property type="term" value="F:DNA-binding transcription factor activity"/>
    <property type="evidence" value="ECO:0007669"/>
    <property type="project" value="TreeGrafter"/>
</dbReference>
<dbReference type="PANTHER" id="PTHR33221:SF15">
    <property type="entry name" value="HTH-TYPE TRANSCRIPTIONAL REGULATOR YWGB-RELATED"/>
    <property type="match status" value="1"/>
</dbReference>
<dbReference type="Proteomes" id="UP000245647">
    <property type="component" value="Unassembled WGS sequence"/>
</dbReference>
<organism evidence="1 2">
    <name type="scientific">Pararcticibacter amylolyticus</name>
    <dbReference type="NCBI Taxonomy" id="2173175"/>
    <lineage>
        <taxon>Bacteria</taxon>
        <taxon>Pseudomonadati</taxon>
        <taxon>Bacteroidota</taxon>
        <taxon>Sphingobacteriia</taxon>
        <taxon>Sphingobacteriales</taxon>
        <taxon>Sphingobacteriaceae</taxon>
        <taxon>Pararcticibacter</taxon>
    </lineage>
</organism>
<dbReference type="Pfam" id="PF02082">
    <property type="entry name" value="Rrf2"/>
    <property type="match status" value="1"/>
</dbReference>
<dbReference type="OrthoDB" id="9808360at2"/>
<dbReference type="InterPro" id="IPR036390">
    <property type="entry name" value="WH_DNA-bd_sf"/>
</dbReference>
<reference evidence="1 2" key="1">
    <citation type="submission" date="2018-04" db="EMBL/GenBank/DDBJ databases">
        <title>Pedobacter chongqingensis sp. nov., isolated from a rottenly hemp rope.</title>
        <authorList>
            <person name="Cai Y."/>
        </authorList>
    </citation>
    <scope>NUCLEOTIDE SEQUENCE [LARGE SCALE GENOMIC DNA]</scope>
    <source>
        <strain evidence="1 2">FJ4-8</strain>
    </source>
</reference>
<dbReference type="PROSITE" id="PS51197">
    <property type="entry name" value="HTH_RRF2_2"/>
    <property type="match status" value="1"/>
</dbReference>
<evidence type="ECO:0000313" key="2">
    <source>
        <dbReference type="Proteomes" id="UP000245647"/>
    </source>
</evidence>
<comment type="caution">
    <text evidence="1">The sequence shown here is derived from an EMBL/GenBank/DDBJ whole genome shotgun (WGS) entry which is preliminary data.</text>
</comment>
<dbReference type="InterPro" id="IPR000944">
    <property type="entry name" value="Tscrpt_reg_Rrf2"/>
</dbReference>
<dbReference type="GO" id="GO:0005829">
    <property type="term" value="C:cytosol"/>
    <property type="evidence" value="ECO:0007669"/>
    <property type="project" value="TreeGrafter"/>
</dbReference>
<dbReference type="EMBL" id="QEAS01000010">
    <property type="protein sequence ID" value="PWG80255.1"/>
    <property type="molecule type" value="Genomic_DNA"/>
</dbReference>
<dbReference type="RefSeq" id="WP_109416372.1">
    <property type="nucleotide sequence ID" value="NZ_QEAS01000010.1"/>
</dbReference>
<keyword evidence="2" id="KW-1185">Reference proteome</keyword>
<proteinExistence type="predicted"/>
<accession>A0A2U2PFS7</accession>
<gene>
    <name evidence="1" type="ORF">DDR33_13770</name>
</gene>
<dbReference type="AlphaFoldDB" id="A0A2U2PFS7"/>
<dbReference type="PANTHER" id="PTHR33221">
    <property type="entry name" value="WINGED HELIX-TURN-HELIX TRANSCRIPTIONAL REGULATOR, RRF2 FAMILY"/>
    <property type="match status" value="1"/>
</dbReference>
<dbReference type="SUPFAM" id="SSF46785">
    <property type="entry name" value="Winged helix' DNA-binding domain"/>
    <property type="match status" value="1"/>
</dbReference>
<dbReference type="Gene3D" id="1.10.10.10">
    <property type="entry name" value="Winged helix-like DNA-binding domain superfamily/Winged helix DNA-binding domain"/>
    <property type="match status" value="1"/>
</dbReference>
<dbReference type="InterPro" id="IPR036388">
    <property type="entry name" value="WH-like_DNA-bd_sf"/>
</dbReference>
<sequence>MILSKSCEYAIRAAVYIGHKSHEGERAGIPEIAEAIGSPMHFTGKILQTLSRKKVISSAKGPNGGFFILDPATLYLIDIVRAIDGNELFSSCVMGLKNCSDTKPCPMHEQIKPIRTQLLIEFSKKSIQELIQDYEQKKYFLK</sequence>